<dbReference type="Proteomes" id="UP000163176">
    <property type="component" value="Segment"/>
</dbReference>
<reference evidence="1 2" key="1">
    <citation type="journal article" date="2003" name="Chin. Med. J.">
        <title>Severe acute respiratory syndrome-associated coronavirus genotype and its characterization.</title>
        <authorList>
            <person name="Li L."/>
            <person name="Wang Z."/>
            <person name="Lu Y."/>
            <person name="Bao Q."/>
            <person name="Chen S."/>
            <person name="Wu N."/>
            <person name="Cheng S."/>
            <person name="Weng J."/>
            <person name="Zhang Y."/>
            <person name="Yan J."/>
            <person name="Mei L."/>
            <person name="Wang X."/>
            <person name="Zhu H."/>
            <person name="Yu Y."/>
            <person name="Zhang M."/>
            <person name="Li M."/>
            <person name="Yao J."/>
            <person name="Lu Q."/>
            <person name="Yao P."/>
            <person name="Bo X."/>
            <person name="Wo J."/>
            <person name="Wang S."/>
            <person name="Hu S."/>
        </authorList>
    </citation>
    <scope>NUCLEOTIDE SEQUENCE [LARGE SCALE GENOMIC DNA]</scope>
    <source>
        <strain evidence="1">ZJ0301</strain>
    </source>
</reference>
<dbReference type="EMBL" id="DQ182595">
    <property type="protein sequence ID" value="ABA02251.1"/>
    <property type="molecule type" value="Genomic_RNA"/>
</dbReference>
<proteinExistence type="predicted"/>
<protein>
    <submittedName>
        <fullName evidence="1">Uncharacterized protein 1d</fullName>
    </submittedName>
</protein>
<evidence type="ECO:0000313" key="2">
    <source>
        <dbReference type="Proteomes" id="UP000163176"/>
    </source>
</evidence>
<accession>Q3S2E1</accession>
<name>Q3S2E1_SARS</name>
<organism evidence="1 2">
    <name type="scientific">SARS coronavirus ZJ0301</name>
    <dbReference type="NCBI Taxonomy" id="344702"/>
    <lineage>
        <taxon>Viruses</taxon>
        <taxon>Riboviria</taxon>
        <taxon>Orthornavirae</taxon>
        <taxon>Pisuviricota</taxon>
        <taxon>Pisoniviricetes</taxon>
        <taxon>Nidovirales</taxon>
        <taxon>Cornidovirineae</taxon>
        <taxon>Coronaviridae</taxon>
        <taxon>Orthocoronavirinae</taxon>
        <taxon>Betacoronavirus</taxon>
        <taxon>Sarbecovirus</taxon>
        <taxon>Betacoronavirus pandemicum</taxon>
        <taxon>Severe acute respiratory syndrome coronavirus</taxon>
    </lineage>
</organism>
<reference evidence="1 2" key="3">
    <citation type="journal article" date="2005" name="FEBS Lett.">
        <title>Molecular evolution and multilocus sequence typing of 145 strains of SARS-CoV.</title>
        <authorList>
            <person name="Wang Z.G."/>
            <person name="Zheng Z.H."/>
            <person name="Shang L."/>
            <person name="Li L.J."/>
            <person name="Cong L.M."/>
            <person name="Feng M.G."/>
            <person name="Luo Y."/>
            <person name="Cheng S.Y."/>
            <person name="Zhang Y.J."/>
            <person name="Ru M.G."/>
            <person name="Wang Z.X."/>
            <person name="Bao Q.Y."/>
        </authorList>
    </citation>
    <scope>NUCLEOTIDE SEQUENCE [LARGE SCALE GENOMIC DNA]</scope>
    <source>
        <strain evidence="1">ZJ0301</strain>
    </source>
</reference>
<reference evidence="1 2" key="2">
    <citation type="journal article" date="2004" name="Chin. Med. J.">
        <title>Molecular biological analysis of genotyping and phylogeny of severe acute respiratory syndrome associated coronavirus.</title>
        <authorList>
            <person name="Wang Z.G."/>
            <person name="Li L.J."/>
            <person name="Luo Y."/>
            <person name="Zhang J.Y."/>
            <person name="Wang M.Y."/>
            <person name="Cheng S.Y."/>
            <person name="Zhang Y.J."/>
            <person name="Wang X.M."/>
            <person name="Lu Y.Y."/>
            <person name="Wu N.P."/>
            <person name="Mei L.L."/>
            <person name="Wang Z.X."/>
        </authorList>
    </citation>
    <scope>NUCLEOTIDE SEQUENCE [LARGE SCALE GENOMIC DNA]</scope>
    <source>
        <strain evidence="1">ZJ0301</strain>
    </source>
</reference>
<sequence length="100" mass="12024">MMLVKKTFHHVCIVPFTLQMRKKRTMQSVRKKKLMKPVNMSTVQRMIIKVSLWNLVPQLKQFELRKKKRKTGWMILLSNQRLSQNQNLHLKNQLISLLVI</sequence>
<evidence type="ECO:0000313" key="1">
    <source>
        <dbReference type="EMBL" id="ABA02251.1"/>
    </source>
</evidence>